<accession>A0A8H3LE24</accession>
<evidence type="ECO:0000313" key="5">
    <source>
        <dbReference type="Proteomes" id="UP000615446"/>
    </source>
</evidence>
<dbReference type="InterPro" id="IPR036427">
    <property type="entry name" value="Bromodomain-like_sf"/>
</dbReference>
<keyword evidence="1 2" id="KW-0103">Bromodomain</keyword>
<dbReference type="EMBL" id="BLAL01000075">
    <property type="protein sequence ID" value="GES83955.1"/>
    <property type="molecule type" value="Genomic_DNA"/>
</dbReference>
<gene>
    <name evidence="4" type="ORF">RCL2_001109600</name>
</gene>
<dbReference type="SUPFAM" id="SSF47370">
    <property type="entry name" value="Bromodomain"/>
    <property type="match status" value="1"/>
</dbReference>
<evidence type="ECO:0000256" key="1">
    <source>
        <dbReference type="ARBA" id="ARBA00023117"/>
    </source>
</evidence>
<dbReference type="GO" id="GO:0005634">
    <property type="term" value="C:nucleus"/>
    <property type="evidence" value="ECO:0007669"/>
    <property type="project" value="TreeGrafter"/>
</dbReference>
<reference evidence="4" key="1">
    <citation type="submission" date="2019-10" db="EMBL/GenBank/DDBJ databases">
        <title>Conservation and host-specific expression of non-tandemly repeated heterogenous ribosome RNA gene in arbuscular mycorrhizal fungi.</title>
        <authorList>
            <person name="Maeda T."/>
            <person name="Kobayashi Y."/>
            <person name="Nakagawa T."/>
            <person name="Ezawa T."/>
            <person name="Yamaguchi K."/>
            <person name="Bino T."/>
            <person name="Nishimoto Y."/>
            <person name="Shigenobu S."/>
            <person name="Kawaguchi M."/>
        </authorList>
    </citation>
    <scope>NUCLEOTIDE SEQUENCE</scope>
    <source>
        <strain evidence="4">HR1</strain>
    </source>
</reference>
<comment type="caution">
    <text evidence="4">The sequence shown here is derived from an EMBL/GenBank/DDBJ whole genome shotgun (WGS) entry which is preliminary data.</text>
</comment>
<dbReference type="GO" id="GO:0006355">
    <property type="term" value="P:regulation of DNA-templated transcription"/>
    <property type="evidence" value="ECO:0007669"/>
    <property type="project" value="TreeGrafter"/>
</dbReference>
<dbReference type="InterPro" id="IPR001487">
    <property type="entry name" value="Bromodomain"/>
</dbReference>
<evidence type="ECO:0000313" key="4">
    <source>
        <dbReference type="EMBL" id="GES83955.1"/>
    </source>
</evidence>
<dbReference type="PANTHER" id="PTHR22880">
    <property type="entry name" value="FALZ-RELATED BROMODOMAIN-CONTAINING PROTEINS"/>
    <property type="match status" value="1"/>
</dbReference>
<dbReference type="Pfam" id="PF00439">
    <property type="entry name" value="Bromodomain"/>
    <property type="match status" value="1"/>
</dbReference>
<dbReference type="SMART" id="SM00297">
    <property type="entry name" value="BROMO"/>
    <property type="match status" value="1"/>
</dbReference>
<dbReference type="Proteomes" id="UP000615446">
    <property type="component" value="Unassembled WGS sequence"/>
</dbReference>
<proteinExistence type="predicted"/>
<dbReference type="InterPro" id="IPR050935">
    <property type="entry name" value="Bromo_chromatin_reader"/>
</dbReference>
<feature type="domain" description="Bromo" evidence="3">
    <location>
        <begin position="138"/>
        <end position="189"/>
    </location>
</feature>
<dbReference type="PANTHER" id="PTHR22880:SF225">
    <property type="entry name" value="BROMODOMAIN-CONTAINING PROTEIN BET-1-RELATED"/>
    <property type="match status" value="1"/>
</dbReference>
<evidence type="ECO:0000256" key="2">
    <source>
        <dbReference type="PROSITE-ProRule" id="PRU00035"/>
    </source>
</evidence>
<dbReference type="GO" id="GO:0000785">
    <property type="term" value="C:chromatin"/>
    <property type="evidence" value="ECO:0007669"/>
    <property type="project" value="TreeGrafter"/>
</dbReference>
<dbReference type="Gene3D" id="1.20.920.10">
    <property type="entry name" value="Bromodomain-like"/>
    <property type="match status" value="1"/>
</dbReference>
<dbReference type="PROSITE" id="PS50014">
    <property type="entry name" value="BROMODOMAIN_2"/>
    <property type="match status" value="1"/>
</dbReference>
<sequence length="435" mass="51269">MDNSTDNSYPGQNFLISYLKKQSTVTYRGFLTSYRNNIITLLSSYPDKTDLDNIWANNFLNEVKKIFMDKEIFKTLNDKLILERVQHKKFFQIYWMQLIKEYNYKNISPNLLYCYDILCELKNKPYSYLFYKYTDNSDYFKYSRDPIDLFTINSRLENNEYSDIDEFENDIRLIFHNCFTNNNEESEIYYLDFKKQKLDCYTKIANDIALVYNDIIAGNIISFKKILKKTLISRSRMSLLTANEPVLQAIVELLLPLEFRVPELCLIMNNTAKKGHGKFGFVDVFVLGNKTKRNYVCLELKYISLVGLLKNINGKQSKIPSANNLRELDEIIENEDEESLLRRQYTHYVKETNEYKQTTIGEILNNGISQLKKYMNTIAKGKANNSEGLCDERVKVTNSDSNKLIGFIIIAIGFHRIIWKSINEMQINYRYDKIK</sequence>
<dbReference type="PRINTS" id="PR00503">
    <property type="entry name" value="BROMODOMAIN"/>
</dbReference>
<evidence type="ECO:0000259" key="3">
    <source>
        <dbReference type="PROSITE" id="PS50014"/>
    </source>
</evidence>
<dbReference type="OrthoDB" id="2387725at2759"/>
<protein>
    <recommendedName>
        <fullName evidence="3">Bromo domain-containing protein</fullName>
    </recommendedName>
</protein>
<dbReference type="GO" id="GO:0006338">
    <property type="term" value="P:chromatin remodeling"/>
    <property type="evidence" value="ECO:0007669"/>
    <property type="project" value="TreeGrafter"/>
</dbReference>
<organism evidence="4 5">
    <name type="scientific">Rhizophagus clarus</name>
    <dbReference type="NCBI Taxonomy" id="94130"/>
    <lineage>
        <taxon>Eukaryota</taxon>
        <taxon>Fungi</taxon>
        <taxon>Fungi incertae sedis</taxon>
        <taxon>Mucoromycota</taxon>
        <taxon>Glomeromycotina</taxon>
        <taxon>Glomeromycetes</taxon>
        <taxon>Glomerales</taxon>
        <taxon>Glomeraceae</taxon>
        <taxon>Rhizophagus</taxon>
    </lineage>
</organism>
<dbReference type="AlphaFoldDB" id="A0A8H3LE24"/>
<name>A0A8H3LE24_9GLOM</name>